<dbReference type="OMA" id="IPRESCA"/>
<keyword evidence="6" id="KW-1185">Reference proteome</keyword>
<dbReference type="GO" id="GO:0008270">
    <property type="term" value="F:zinc ion binding"/>
    <property type="evidence" value="ECO:0007669"/>
    <property type="project" value="UniProtKB-KW"/>
</dbReference>
<proteinExistence type="predicted"/>
<protein>
    <recommendedName>
        <fullName evidence="4">RNase H type-1 domain-containing protein</fullName>
    </recommendedName>
</protein>
<dbReference type="AlphaFoldDB" id="A0A087H3V5"/>
<dbReference type="Gene3D" id="3.30.420.10">
    <property type="entry name" value="Ribonuclease H-like superfamily/Ribonuclease H"/>
    <property type="match status" value="1"/>
</dbReference>
<dbReference type="PROSITE" id="PS00518">
    <property type="entry name" value="ZF_RING_1"/>
    <property type="match status" value="1"/>
</dbReference>
<dbReference type="SUPFAM" id="SSF57850">
    <property type="entry name" value="RING/U-box"/>
    <property type="match status" value="1"/>
</dbReference>
<evidence type="ECO:0000313" key="5">
    <source>
        <dbReference type="EMBL" id="KFK36807.1"/>
    </source>
</evidence>
<dbReference type="FunFam" id="3.30.420.10:FF:000076">
    <property type="entry name" value="RBR-type E3 ubiquitin transferase"/>
    <property type="match status" value="1"/>
</dbReference>
<accession>A0A087H3V5</accession>
<dbReference type="GO" id="GO:0003676">
    <property type="term" value="F:nucleic acid binding"/>
    <property type="evidence" value="ECO:0007669"/>
    <property type="project" value="InterPro"/>
</dbReference>
<keyword evidence="1" id="KW-0479">Metal-binding</keyword>
<dbReference type="SUPFAM" id="SSF53098">
    <property type="entry name" value="Ribonuclease H-like"/>
    <property type="match status" value="1"/>
</dbReference>
<dbReference type="Pfam" id="PF13456">
    <property type="entry name" value="RVT_3"/>
    <property type="match status" value="1"/>
</dbReference>
<dbReference type="GO" id="GO:0004842">
    <property type="term" value="F:ubiquitin-protein transferase activity"/>
    <property type="evidence" value="ECO:0007669"/>
    <property type="project" value="InterPro"/>
</dbReference>
<evidence type="ECO:0000313" key="6">
    <source>
        <dbReference type="Proteomes" id="UP000029120"/>
    </source>
</evidence>
<keyword evidence="2" id="KW-0863">Zinc-finger</keyword>
<feature type="domain" description="RNase H type-1" evidence="4">
    <location>
        <begin position="126"/>
        <end position="240"/>
    </location>
</feature>
<dbReference type="InterPro" id="IPR013083">
    <property type="entry name" value="Znf_RING/FYVE/PHD"/>
</dbReference>
<dbReference type="InterPro" id="IPR017907">
    <property type="entry name" value="Znf_RING_CS"/>
</dbReference>
<dbReference type="Gramene" id="KFK36807">
    <property type="protein sequence ID" value="KFK36807"/>
    <property type="gene ID" value="AALP_AA4G173800"/>
</dbReference>
<dbReference type="GO" id="GO:0004523">
    <property type="term" value="F:RNA-DNA hybrid ribonuclease activity"/>
    <property type="evidence" value="ECO:0007669"/>
    <property type="project" value="InterPro"/>
</dbReference>
<dbReference type="InterPro" id="IPR036397">
    <property type="entry name" value="RNaseH_sf"/>
</dbReference>
<organism evidence="5 6">
    <name type="scientific">Arabis alpina</name>
    <name type="common">Alpine rock-cress</name>
    <dbReference type="NCBI Taxonomy" id="50452"/>
    <lineage>
        <taxon>Eukaryota</taxon>
        <taxon>Viridiplantae</taxon>
        <taxon>Streptophyta</taxon>
        <taxon>Embryophyta</taxon>
        <taxon>Tracheophyta</taxon>
        <taxon>Spermatophyta</taxon>
        <taxon>Magnoliopsida</taxon>
        <taxon>eudicotyledons</taxon>
        <taxon>Gunneridae</taxon>
        <taxon>Pentapetalae</taxon>
        <taxon>rosids</taxon>
        <taxon>malvids</taxon>
        <taxon>Brassicales</taxon>
        <taxon>Brassicaceae</taxon>
        <taxon>Arabideae</taxon>
        <taxon>Arabis</taxon>
    </lineage>
</organism>
<dbReference type="GO" id="GO:0016567">
    <property type="term" value="P:protein ubiquitination"/>
    <property type="evidence" value="ECO:0007669"/>
    <property type="project" value="InterPro"/>
</dbReference>
<evidence type="ECO:0000256" key="1">
    <source>
        <dbReference type="ARBA" id="ARBA00022723"/>
    </source>
</evidence>
<dbReference type="Gene3D" id="3.30.40.10">
    <property type="entry name" value="Zinc/RING finger domain, C3HC4 (zinc finger)"/>
    <property type="match status" value="1"/>
</dbReference>
<dbReference type="Proteomes" id="UP000029120">
    <property type="component" value="Chromosome 4"/>
</dbReference>
<keyword evidence="3" id="KW-0862">Zinc</keyword>
<gene>
    <name evidence="5" type="ordered locus">AALP_Aa4g173800</name>
</gene>
<dbReference type="InterPro" id="IPR002156">
    <property type="entry name" value="RNaseH_domain"/>
</dbReference>
<reference evidence="6" key="1">
    <citation type="journal article" date="2015" name="Nat. Plants">
        <title>Genome expansion of Arabis alpina linked with retrotransposition and reduced symmetric DNA methylation.</title>
        <authorList>
            <person name="Willing E.M."/>
            <person name="Rawat V."/>
            <person name="Mandakova T."/>
            <person name="Maumus F."/>
            <person name="James G.V."/>
            <person name="Nordstroem K.J."/>
            <person name="Becker C."/>
            <person name="Warthmann N."/>
            <person name="Chica C."/>
            <person name="Szarzynska B."/>
            <person name="Zytnicki M."/>
            <person name="Albani M.C."/>
            <person name="Kiefer C."/>
            <person name="Bergonzi S."/>
            <person name="Castaings L."/>
            <person name="Mateos J.L."/>
            <person name="Berns M.C."/>
            <person name="Bujdoso N."/>
            <person name="Piofczyk T."/>
            <person name="de Lorenzo L."/>
            <person name="Barrero-Sicilia C."/>
            <person name="Mateos I."/>
            <person name="Piednoel M."/>
            <person name="Hagmann J."/>
            <person name="Chen-Min-Tao R."/>
            <person name="Iglesias-Fernandez R."/>
            <person name="Schuster S.C."/>
            <person name="Alonso-Blanco C."/>
            <person name="Roudier F."/>
            <person name="Carbonero P."/>
            <person name="Paz-Ares J."/>
            <person name="Davis S.J."/>
            <person name="Pecinka A."/>
            <person name="Quesneville H."/>
            <person name="Colot V."/>
            <person name="Lysak M.A."/>
            <person name="Weigel D."/>
            <person name="Coupland G."/>
            <person name="Schneeberger K."/>
        </authorList>
    </citation>
    <scope>NUCLEOTIDE SEQUENCE [LARGE SCALE GENOMIC DNA]</scope>
    <source>
        <strain evidence="6">cv. Pajares</strain>
    </source>
</reference>
<dbReference type="eggNOG" id="KOG1812">
    <property type="taxonomic scope" value="Eukaryota"/>
</dbReference>
<evidence type="ECO:0000256" key="3">
    <source>
        <dbReference type="ARBA" id="ARBA00022833"/>
    </source>
</evidence>
<sequence>MDSDLRIALEKQREEIELAKSLARDLDLSLKLQAEEVVIDSRRPHTSSPTECSPEDLESVFSVSADGFDYSDMLLKDIDVALQTQLLCEQEVAKLNDDLDYSSEKFKLFAKGLLSTEMVKEMEMLLGGVGVAIYDSNDTLMREEKNVLVVEDFTTPQVAELTALIQGLKLALEFGMRHVTFYCDSDEALGYVIGKVEESNHSAVASLVNEVALLRSRFSFFEARHVRSVDISSVVQLARAAITSQIKWHEDGIFKEACTLCYNDVPSDEQFELPSCFHRFCVSCVNGTVKNALEQKKPVKCQRLDCESEIPRESCAAILEPELLDLMIKPEEENLIPYSERVFCPR</sequence>
<dbReference type="EMBL" id="CM002872">
    <property type="protein sequence ID" value="KFK36807.1"/>
    <property type="molecule type" value="Genomic_DNA"/>
</dbReference>
<evidence type="ECO:0000259" key="4">
    <source>
        <dbReference type="Pfam" id="PF13456"/>
    </source>
</evidence>
<name>A0A087H3V5_ARAAL</name>
<dbReference type="PANTHER" id="PTHR11685">
    <property type="entry name" value="RBR FAMILY RING FINGER AND IBR DOMAIN-CONTAINING"/>
    <property type="match status" value="1"/>
</dbReference>
<evidence type="ECO:0000256" key="2">
    <source>
        <dbReference type="ARBA" id="ARBA00022771"/>
    </source>
</evidence>
<dbReference type="InterPro" id="IPR012337">
    <property type="entry name" value="RNaseH-like_sf"/>
</dbReference>
<dbReference type="OrthoDB" id="1080952at2759"/>
<dbReference type="InterPro" id="IPR031127">
    <property type="entry name" value="E3_UB_ligase_RBR"/>
</dbReference>